<organism evidence="2 3">
    <name type="scientific">Megasphaera elsdenii DSM 20460</name>
    <dbReference type="NCBI Taxonomy" id="1064535"/>
    <lineage>
        <taxon>Bacteria</taxon>
        <taxon>Bacillati</taxon>
        <taxon>Bacillota</taxon>
        <taxon>Negativicutes</taxon>
        <taxon>Veillonellales</taxon>
        <taxon>Veillonellaceae</taxon>
        <taxon>Megasphaera</taxon>
    </lineage>
</organism>
<feature type="transmembrane region" description="Helical" evidence="1">
    <location>
        <begin position="184"/>
        <end position="202"/>
    </location>
</feature>
<feature type="transmembrane region" description="Helical" evidence="1">
    <location>
        <begin position="6"/>
        <end position="30"/>
    </location>
</feature>
<accession>G0VLV2</accession>
<dbReference type="EMBL" id="HE576794">
    <property type="protein sequence ID" value="CCC74300.1"/>
    <property type="molecule type" value="Genomic_DNA"/>
</dbReference>
<sequence>MISREVNFAIFSLAIIFWTVYVFVTINHFFSLIRNLKIIFFDMRKCVKNIIYYQIKNYPNEIVEYCERTIVSHPFLCLGICSWITLLSVYSSAIFLEYQSIIAIALEIFFLIFILWIWRIAQNKNEGIFFFIVSGVLCIFLDMCIKSILPAYSIHMILWVITLFFIIAIALPNIKDNHIDRLMYFFYKGVAAFLFWFVFLVVTPSDLTIKNYGNL</sequence>
<dbReference type="HOGENOM" id="CLU_1281969_0_0_9"/>
<feature type="transmembrane region" description="Helical" evidence="1">
    <location>
        <begin position="154"/>
        <end position="172"/>
    </location>
</feature>
<dbReference type="AlphaFoldDB" id="G0VLV2"/>
<dbReference type="STRING" id="1064535.MELS_2083"/>
<gene>
    <name evidence="2" type="ORF">MELS_2083</name>
</gene>
<keyword evidence="3" id="KW-1185">Reference proteome</keyword>
<feature type="transmembrane region" description="Helical" evidence="1">
    <location>
        <begin position="75"/>
        <end position="95"/>
    </location>
</feature>
<evidence type="ECO:0000313" key="2">
    <source>
        <dbReference type="EMBL" id="CCC74300.1"/>
    </source>
</evidence>
<keyword evidence="1" id="KW-0812">Transmembrane</keyword>
<proteinExistence type="predicted"/>
<feature type="transmembrane region" description="Helical" evidence="1">
    <location>
        <begin position="101"/>
        <end position="121"/>
    </location>
</feature>
<dbReference type="GeneID" id="97492368"/>
<reference evidence="2 3" key="1">
    <citation type="journal article" date="2011" name="J. Bacteriol.">
        <title>Genome Sequence of the Ruminal Bacterium Megasphaera elsdenii.</title>
        <authorList>
            <person name="Marx H."/>
            <person name="Graf A.B."/>
            <person name="Tatto N."/>
            <person name="Thallinger G.G."/>
            <person name="Mattanovich D."/>
            <person name="Sauer M."/>
        </authorList>
    </citation>
    <scope>NUCLEOTIDE SEQUENCE [LARGE SCALE GENOMIC DNA]</scope>
    <source>
        <strain evidence="2 3">DSM 20460</strain>
    </source>
</reference>
<name>G0VLV2_MEGEL</name>
<keyword evidence="1" id="KW-0472">Membrane</keyword>
<dbReference type="RefSeq" id="WP_014017021.1">
    <property type="nucleotide sequence ID" value="NC_015873.1"/>
</dbReference>
<evidence type="ECO:0000256" key="1">
    <source>
        <dbReference type="SAM" id="Phobius"/>
    </source>
</evidence>
<dbReference type="KEGG" id="med:MELS_2083"/>
<feature type="transmembrane region" description="Helical" evidence="1">
    <location>
        <begin position="128"/>
        <end position="148"/>
    </location>
</feature>
<dbReference type="Proteomes" id="UP000010111">
    <property type="component" value="Chromosome"/>
</dbReference>
<keyword evidence="1" id="KW-1133">Transmembrane helix</keyword>
<protein>
    <submittedName>
        <fullName evidence="2">Uncharacterized protein</fullName>
    </submittedName>
</protein>
<evidence type="ECO:0000313" key="3">
    <source>
        <dbReference type="Proteomes" id="UP000010111"/>
    </source>
</evidence>